<accession>A0AAC9JT34</accession>
<reference evidence="1 2" key="1">
    <citation type="submission" date="2016-11" db="EMBL/GenBank/DDBJ databases">
        <title>Complete genome sequence of the aerobically denitrifying bacterium Chelatococcus daeguensis TAD1.</title>
        <authorList>
            <person name="Yang Y."/>
            <person name="Huang S."/>
            <person name="Lin E."/>
        </authorList>
    </citation>
    <scope>NUCLEOTIDE SEQUENCE [LARGE SCALE GENOMIC DNA]</scope>
    <source>
        <strain evidence="1 2">TAD1</strain>
    </source>
</reference>
<sequence length="86" mass="9673">MMRVRYSRMISVSYESEPISLTLVAGECEHLVATKHGDLLASVMRNGDLPHARGKHAIRSDHRPIATKKAHDDSHCWKMLFAFISG</sequence>
<gene>
    <name evidence="1" type="ORF">BOQ54_04700</name>
</gene>
<protein>
    <submittedName>
        <fullName evidence="1">Uncharacterized protein</fullName>
    </submittedName>
</protein>
<evidence type="ECO:0000313" key="1">
    <source>
        <dbReference type="EMBL" id="APF36707.1"/>
    </source>
</evidence>
<dbReference type="KEGG" id="cdq:BOQ54_04700"/>
<evidence type="ECO:0000313" key="2">
    <source>
        <dbReference type="Proteomes" id="UP000182703"/>
    </source>
</evidence>
<dbReference type="Proteomes" id="UP000182703">
    <property type="component" value="Chromosome"/>
</dbReference>
<organism evidence="1 2">
    <name type="scientific">Chelatococcus daeguensis</name>
    <dbReference type="NCBI Taxonomy" id="444444"/>
    <lineage>
        <taxon>Bacteria</taxon>
        <taxon>Pseudomonadati</taxon>
        <taxon>Pseudomonadota</taxon>
        <taxon>Alphaproteobacteria</taxon>
        <taxon>Hyphomicrobiales</taxon>
        <taxon>Chelatococcaceae</taxon>
        <taxon>Chelatococcus</taxon>
    </lineage>
</organism>
<keyword evidence="2" id="KW-1185">Reference proteome</keyword>
<dbReference type="AlphaFoldDB" id="A0AAC9JT34"/>
<proteinExistence type="predicted"/>
<dbReference type="EMBL" id="CP018095">
    <property type="protein sequence ID" value="APF36707.1"/>
    <property type="molecule type" value="Genomic_DNA"/>
</dbReference>
<name>A0AAC9JT34_9HYPH</name>